<evidence type="ECO:0000313" key="2">
    <source>
        <dbReference type="EMBL" id="GGM90893.1"/>
    </source>
</evidence>
<reference evidence="2" key="1">
    <citation type="journal article" date="2014" name="Int. J. Syst. Evol. Microbiol.">
        <title>Complete genome sequence of Corynebacterium casei LMG S-19264T (=DSM 44701T), isolated from a smear-ripened cheese.</title>
        <authorList>
            <consortium name="US DOE Joint Genome Institute (JGI-PGF)"/>
            <person name="Walter F."/>
            <person name="Albersmeier A."/>
            <person name="Kalinowski J."/>
            <person name="Ruckert C."/>
        </authorList>
    </citation>
    <scope>NUCLEOTIDE SEQUENCE</scope>
    <source>
        <strain evidence="2">JCM 19831</strain>
    </source>
</reference>
<evidence type="ECO:0000313" key="3">
    <source>
        <dbReference type="Proteomes" id="UP000642070"/>
    </source>
</evidence>
<dbReference type="EMBL" id="BMPI01000168">
    <property type="protein sequence ID" value="GGM90893.1"/>
    <property type="molecule type" value="Genomic_DNA"/>
</dbReference>
<dbReference type="GO" id="GO:0016747">
    <property type="term" value="F:acyltransferase activity, transferring groups other than amino-acyl groups"/>
    <property type="evidence" value="ECO:0007669"/>
    <property type="project" value="InterPro"/>
</dbReference>
<dbReference type="SUPFAM" id="SSF55729">
    <property type="entry name" value="Acyl-CoA N-acyltransferases (Nat)"/>
    <property type="match status" value="1"/>
</dbReference>
<name>A0A917UJN2_9ACTN</name>
<comment type="caution">
    <text evidence="2">The sequence shown here is derived from an EMBL/GenBank/DDBJ whole genome shotgun (WGS) entry which is preliminary data.</text>
</comment>
<dbReference type="RefSeq" id="WP_190258259.1">
    <property type="nucleotide sequence ID" value="NZ_BMPI01000168.1"/>
</dbReference>
<reference evidence="2" key="2">
    <citation type="submission" date="2020-09" db="EMBL/GenBank/DDBJ databases">
        <authorList>
            <person name="Sun Q."/>
            <person name="Ohkuma M."/>
        </authorList>
    </citation>
    <scope>NUCLEOTIDE SEQUENCE</scope>
    <source>
        <strain evidence="2">JCM 19831</strain>
    </source>
</reference>
<dbReference type="Proteomes" id="UP000642070">
    <property type="component" value="Unassembled WGS sequence"/>
</dbReference>
<organism evidence="2 3">
    <name type="scientific">Dactylosporangium sucinum</name>
    <dbReference type="NCBI Taxonomy" id="1424081"/>
    <lineage>
        <taxon>Bacteria</taxon>
        <taxon>Bacillati</taxon>
        <taxon>Actinomycetota</taxon>
        <taxon>Actinomycetes</taxon>
        <taxon>Micromonosporales</taxon>
        <taxon>Micromonosporaceae</taxon>
        <taxon>Dactylosporangium</taxon>
    </lineage>
</organism>
<dbReference type="Gene3D" id="3.40.630.30">
    <property type="match status" value="1"/>
</dbReference>
<dbReference type="InterPro" id="IPR000182">
    <property type="entry name" value="GNAT_dom"/>
</dbReference>
<accession>A0A917UJN2</accession>
<sequence length="303" mass="33884">MQYDIRPIRGRDELDLFRSLPYQLNDELDDDLAAGRRRPDWMWVATGPDGRLAARTAWWSRTGEPYLLDILDYADGREDAADALLATAMRAVLPVGTTPPAYTRFLRSDWRDTEAGGVRGRMAVAERAGASLLVERLRLEWRAGTPVRADEGRLRYRGFRDDDEALDLMTATLDGTLDAHSRADLASAAPREVAAEHFHGELERWPSPREWWRVATLPDGEPVGFVFPARNDYNPIIAYLGVLPAHRGHGYIHDVLAEGTRVLAAQDVPRIRATTDVGNTPMAAAFAAAGYVNFEREVVMTWS</sequence>
<dbReference type="Pfam" id="PF00583">
    <property type="entry name" value="Acetyltransf_1"/>
    <property type="match status" value="1"/>
</dbReference>
<dbReference type="AlphaFoldDB" id="A0A917UJN2"/>
<dbReference type="PROSITE" id="PS51186">
    <property type="entry name" value="GNAT"/>
    <property type="match status" value="1"/>
</dbReference>
<evidence type="ECO:0000259" key="1">
    <source>
        <dbReference type="PROSITE" id="PS51186"/>
    </source>
</evidence>
<proteinExistence type="predicted"/>
<dbReference type="CDD" id="cd04301">
    <property type="entry name" value="NAT_SF"/>
    <property type="match status" value="1"/>
</dbReference>
<dbReference type="InterPro" id="IPR016181">
    <property type="entry name" value="Acyl_CoA_acyltransferase"/>
</dbReference>
<protein>
    <submittedName>
        <fullName evidence="2">N-acetyltransferase</fullName>
    </submittedName>
</protein>
<feature type="domain" description="N-acetyltransferase" evidence="1">
    <location>
        <begin position="166"/>
        <end position="303"/>
    </location>
</feature>
<keyword evidence="3" id="KW-1185">Reference proteome</keyword>
<gene>
    <name evidence="2" type="ORF">GCM10007977_111100</name>
</gene>